<feature type="compositionally biased region" description="Basic and acidic residues" evidence="1">
    <location>
        <begin position="60"/>
        <end position="71"/>
    </location>
</feature>
<keyword evidence="4" id="KW-1185">Reference proteome</keyword>
<proteinExistence type="predicted"/>
<reference evidence="3 4" key="1">
    <citation type="submission" date="2020-06" db="EMBL/GenBank/DDBJ databases">
        <title>Draft genome of Uliginosibacterium sp. IMCC34675.</title>
        <authorList>
            <person name="Song J."/>
        </authorList>
    </citation>
    <scope>NUCLEOTIDE SEQUENCE [LARGE SCALE GENOMIC DNA]</scope>
    <source>
        <strain evidence="3 4">IMCC34675</strain>
    </source>
</reference>
<accession>A0ABX2IFZ5</accession>
<feature type="compositionally biased region" description="Polar residues" evidence="1">
    <location>
        <begin position="172"/>
        <end position="188"/>
    </location>
</feature>
<dbReference type="RefSeq" id="WP_173863635.1">
    <property type="nucleotide sequence ID" value="NZ_JABCSC020000001.1"/>
</dbReference>
<keyword evidence="2" id="KW-0732">Signal</keyword>
<dbReference type="Proteomes" id="UP000778523">
    <property type="component" value="Unassembled WGS sequence"/>
</dbReference>
<protein>
    <recommendedName>
        <fullName evidence="5">Type IV secretion protein Rhs</fullName>
    </recommendedName>
</protein>
<gene>
    <name evidence="3" type="ORF">HJ583_000525</name>
</gene>
<dbReference type="EMBL" id="JABCSC020000001">
    <property type="protein sequence ID" value="NSL53499.1"/>
    <property type="molecule type" value="Genomic_DNA"/>
</dbReference>
<evidence type="ECO:0008006" key="5">
    <source>
        <dbReference type="Google" id="ProtNLM"/>
    </source>
</evidence>
<feature type="region of interest" description="Disordered" evidence="1">
    <location>
        <begin position="144"/>
        <end position="188"/>
    </location>
</feature>
<name>A0ABX2IFZ5_9RHOO</name>
<evidence type="ECO:0000256" key="1">
    <source>
        <dbReference type="SAM" id="MobiDB-lite"/>
    </source>
</evidence>
<feature type="region of interest" description="Disordered" evidence="1">
    <location>
        <begin position="37"/>
        <end position="88"/>
    </location>
</feature>
<comment type="caution">
    <text evidence="3">The sequence shown here is derived from an EMBL/GenBank/DDBJ whole genome shotgun (WGS) entry which is preliminary data.</text>
</comment>
<feature type="chain" id="PRO_5046600659" description="Type IV secretion protein Rhs" evidence="2">
    <location>
        <begin position="29"/>
        <end position="198"/>
    </location>
</feature>
<evidence type="ECO:0000313" key="4">
    <source>
        <dbReference type="Proteomes" id="UP000778523"/>
    </source>
</evidence>
<evidence type="ECO:0000256" key="2">
    <source>
        <dbReference type="SAM" id="SignalP"/>
    </source>
</evidence>
<organism evidence="3 4">
    <name type="scientific">Uliginosibacterium aquaticum</name>
    <dbReference type="NCBI Taxonomy" id="2731212"/>
    <lineage>
        <taxon>Bacteria</taxon>
        <taxon>Pseudomonadati</taxon>
        <taxon>Pseudomonadota</taxon>
        <taxon>Betaproteobacteria</taxon>
        <taxon>Rhodocyclales</taxon>
        <taxon>Zoogloeaceae</taxon>
        <taxon>Uliginosibacterium</taxon>
    </lineage>
</organism>
<sequence length="198" mass="21163">MNPPAIRSTASRCLAVLLALLCPLLALHAVPAVAKGTRAGSAQARPAPARQYDSQGRHTGRIDADGRRYDSQGRYQGRTDLQSGRMYDSQGRYIGKTDAAGRFYDAQGVHTGRIDASGRIYSAQGVYQGRVDADGRQYDAQGRYTGRLTSDSPAAPSPNPPAPGDSNAARTRATQVEQSRQLSPSTFCTYGDADCARP</sequence>
<feature type="signal peptide" evidence="2">
    <location>
        <begin position="1"/>
        <end position="28"/>
    </location>
</feature>
<evidence type="ECO:0000313" key="3">
    <source>
        <dbReference type="EMBL" id="NSL53499.1"/>
    </source>
</evidence>